<feature type="domain" description="Transposase IS200-like" evidence="1">
    <location>
        <begin position="1"/>
        <end position="66"/>
    </location>
</feature>
<name>W0FP94_9BACT</name>
<dbReference type="Gene3D" id="3.30.70.1290">
    <property type="entry name" value="Transposase IS200-like"/>
    <property type="match status" value="1"/>
</dbReference>
<dbReference type="AlphaFoldDB" id="W0FP94"/>
<dbReference type="GO" id="GO:0006313">
    <property type="term" value="P:DNA transposition"/>
    <property type="evidence" value="ECO:0007669"/>
    <property type="project" value="InterPro"/>
</dbReference>
<evidence type="ECO:0000313" key="2">
    <source>
        <dbReference type="EMBL" id="AHF24647.1"/>
    </source>
</evidence>
<protein>
    <submittedName>
        <fullName evidence="2">Transposase-like protein</fullName>
    </submittedName>
</protein>
<accession>W0FP94</accession>
<dbReference type="SUPFAM" id="SSF143422">
    <property type="entry name" value="Transposase IS200-like"/>
    <property type="match status" value="1"/>
</dbReference>
<organism evidence="2">
    <name type="scientific">uncultured bacterium Contig13</name>
    <dbReference type="NCBI Taxonomy" id="1393410"/>
    <lineage>
        <taxon>Bacteria</taxon>
        <taxon>environmental samples</taxon>
    </lineage>
</organism>
<dbReference type="InterPro" id="IPR002686">
    <property type="entry name" value="Transposase_17"/>
</dbReference>
<reference evidence="2" key="1">
    <citation type="journal article" date="2013" name="PLoS ONE">
        <title>Metagenomic insights into the carbohydrate-active enzymes carried by the microorganisms adhering to solid digesta in the rumen of cows.</title>
        <authorList>
            <person name="Wang L."/>
            <person name="Hatem A."/>
            <person name="Catalyurek U.V."/>
            <person name="Morrison M."/>
            <person name="Yu Z."/>
        </authorList>
    </citation>
    <scope>NUCLEOTIDE SEQUENCE</scope>
</reference>
<dbReference type="InterPro" id="IPR036515">
    <property type="entry name" value="Transposase_17_sf"/>
</dbReference>
<sequence>MLVSIPPKVAVSSFMGYLKGKSSVLIYEKFGELKFKYRNREFWCRGYYVDTVGKNTKANAEYIRHQLDEDKMGEQLTMLGKSSDNPFTGSK</sequence>
<dbReference type="GO" id="GO:0004803">
    <property type="term" value="F:transposase activity"/>
    <property type="evidence" value="ECO:0007669"/>
    <property type="project" value="InterPro"/>
</dbReference>
<dbReference type="NCBIfam" id="NF033573">
    <property type="entry name" value="transpos_IS200"/>
    <property type="match status" value="1"/>
</dbReference>
<dbReference type="PANTHER" id="PTHR33360">
    <property type="entry name" value="TRANSPOSASE FOR INSERTION SEQUENCE ELEMENT IS200"/>
    <property type="match status" value="1"/>
</dbReference>
<dbReference type="GO" id="GO:0003677">
    <property type="term" value="F:DNA binding"/>
    <property type="evidence" value="ECO:0007669"/>
    <property type="project" value="InterPro"/>
</dbReference>
<dbReference type="Pfam" id="PF01797">
    <property type="entry name" value="Y1_Tnp"/>
    <property type="match status" value="1"/>
</dbReference>
<evidence type="ECO:0000259" key="1">
    <source>
        <dbReference type="Pfam" id="PF01797"/>
    </source>
</evidence>
<dbReference type="EMBL" id="KC246801">
    <property type="protein sequence ID" value="AHF24647.1"/>
    <property type="molecule type" value="Genomic_DNA"/>
</dbReference>
<proteinExistence type="predicted"/>
<dbReference type="PANTHER" id="PTHR33360:SF2">
    <property type="entry name" value="TRANSPOSASE FOR INSERTION SEQUENCE ELEMENT IS200"/>
    <property type="match status" value="1"/>
</dbReference>